<dbReference type="RefSeq" id="XP_026733856.1">
    <property type="nucleotide sequence ID" value="XM_026878055.1"/>
</dbReference>
<gene>
    <name evidence="6" type="primary">LOC113498119</name>
</gene>
<organism evidence="5 6">
    <name type="scientific">Trichoplusia ni</name>
    <name type="common">Cabbage looper</name>
    <dbReference type="NCBI Taxonomy" id="7111"/>
    <lineage>
        <taxon>Eukaryota</taxon>
        <taxon>Metazoa</taxon>
        <taxon>Ecdysozoa</taxon>
        <taxon>Arthropoda</taxon>
        <taxon>Hexapoda</taxon>
        <taxon>Insecta</taxon>
        <taxon>Pterygota</taxon>
        <taxon>Neoptera</taxon>
        <taxon>Endopterygota</taxon>
        <taxon>Lepidoptera</taxon>
        <taxon>Glossata</taxon>
        <taxon>Ditrysia</taxon>
        <taxon>Noctuoidea</taxon>
        <taxon>Noctuidae</taxon>
        <taxon>Plusiinae</taxon>
        <taxon>Trichoplusia</taxon>
    </lineage>
</organism>
<feature type="signal peptide" evidence="4">
    <location>
        <begin position="1"/>
        <end position="21"/>
    </location>
</feature>
<evidence type="ECO:0000256" key="4">
    <source>
        <dbReference type="SAM" id="SignalP"/>
    </source>
</evidence>
<comment type="similarity">
    <text evidence="3">Belongs to the TO family.</text>
</comment>
<dbReference type="GO" id="GO:0007623">
    <property type="term" value="P:circadian rhythm"/>
    <property type="evidence" value="ECO:0007669"/>
    <property type="project" value="UniProtKB-ARBA"/>
</dbReference>
<keyword evidence="1 4" id="KW-0732">Signal</keyword>
<reference evidence="6" key="1">
    <citation type="submission" date="2025-08" db="UniProtKB">
        <authorList>
            <consortium name="RefSeq"/>
        </authorList>
    </citation>
    <scope>IDENTIFICATION</scope>
</reference>
<dbReference type="FunFam" id="3.15.10.30:FF:000001">
    <property type="entry name" value="Takeout-like protein 1"/>
    <property type="match status" value="1"/>
</dbReference>
<dbReference type="InParanoid" id="A0A7E5W0L5"/>
<dbReference type="SMART" id="SM00700">
    <property type="entry name" value="JHBP"/>
    <property type="match status" value="1"/>
</dbReference>
<name>A0A7E5W0L5_TRINI</name>
<feature type="chain" id="PRO_5028842561" evidence="4">
    <location>
        <begin position="22"/>
        <end position="241"/>
    </location>
</feature>
<keyword evidence="2" id="KW-0090">Biological rhythms</keyword>
<sequence>MFKMIVLYSIVSVLFIHGSSAKVAPSYIKTCPGLKSDCLKKTIEDTLPHFAKGIPELGIAPIDPLAEDHVKLILPGGFKVELHNGTMTGLRKCDIESVSYANNEANMLMHCNLTIKGVYKASGRILIVSINGDGDAKIKIKNLKLVAKIKFQDKERDGVIYHEAKDLKIEHEYGDKVIFSLTNLFQGNPELSEAVLQFLNQNWKQIAEEFGQPLVDRLVSIVSKIITKFFTVVPKDELFVD</sequence>
<dbReference type="PANTHER" id="PTHR11008:SF41">
    <property type="entry name" value="RE70318P"/>
    <property type="match status" value="1"/>
</dbReference>
<accession>A0A7E5W0L5</accession>
<proteinExistence type="inferred from homology"/>
<evidence type="ECO:0000256" key="1">
    <source>
        <dbReference type="ARBA" id="ARBA00022729"/>
    </source>
</evidence>
<dbReference type="Pfam" id="PF06585">
    <property type="entry name" value="JHBP"/>
    <property type="match status" value="1"/>
</dbReference>
<dbReference type="GeneID" id="113498119"/>
<dbReference type="OrthoDB" id="7419171at2759"/>
<evidence type="ECO:0000256" key="3">
    <source>
        <dbReference type="ARBA" id="ARBA00060902"/>
    </source>
</evidence>
<protein>
    <submittedName>
        <fullName evidence="6">Circadian clock-controlled protein-like</fullName>
    </submittedName>
</protein>
<dbReference type="KEGG" id="tnl:113498119"/>
<dbReference type="PANTHER" id="PTHR11008">
    <property type="entry name" value="PROTEIN TAKEOUT-LIKE PROTEIN"/>
    <property type="match status" value="1"/>
</dbReference>
<dbReference type="InterPro" id="IPR010562">
    <property type="entry name" value="Haemolymph_juvenile_hormone-bd"/>
</dbReference>
<dbReference type="InterPro" id="IPR038606">
    <property type="entry name" value="To_sf"/>
</dbReference>
<dbReference type="AlphaFoldDB" id="A0A7E5W0L5"/>
<keyword evidence="5" id="KW-1185">Reference proteome</keyword>
<dbReference type="Gene3D" id="3.15.10.30">
    <property type="entry name" value="Haemolymph juvenile hormone binding protein"/>
    <property type="match status" value="1"/>
</dbReference>
<dbReference type="GO" id="GO:0005615">
    <property type="term" value="C:extracellular space"/>
    <property type="evidence" value="ECO:0007669"/>
    <property type="project" value="TreeGrafter"/>
</dbReference>
<dbReference type="FunCoup" id="A0A7E5W0L5">
    <property type="interactions" value="4"/>
</dbReference>
<dbReference type="Proteomes" id="UP000322000">
    <property type="component" value="Chromosome 10"/>
</dbReference>
<evidence type="ECO:0000313" key="6">
    <source>
        <dbReference type="RefSeq" id="XP_026733856.1"/>
    </source>
</evidence>
<evidence type="ECO:0000313" key="5">
    <source>
        <dbReference type="Proteomes" id="UP000322000"/>
    </source>
</evidence>
<evidence type="ECO:0000256" key="2">
    <source>
        <dbReference type="ARBA" id="ARBA00023108"/>
    </source>
</evidence>